<reference evidence="3" key="1">
    <citation type="journal article" date="2021" name="BMC Genomics">
        <title>Chromosome-level genome assembly and manually-curated proteome of model necrotroph Parastagonospora nodorum Sn15 reveals a genome-wide trove of candidate effector homologs, and redundancy of virulence-related functions within an accessory chromosome.</title>
        <authorList>
            <person name="Bertazzoni S."/>
            <person name="Jones D.A.B."/>
            <person name="Phan H.T."/>
            <person name="Tan K.-C."/>
            <person name="Hane J.K."/>
        </authorList>
    </citation>
    <scope>NUCLEOTIDE SEQUENCE [LARGE SCALE GENOMIC DNA]</scope>
    <source>
        <strain evidence="3">SN15 / ATCC MYA-4574 / FGSC 10173)</strain>
    </source>
</reference>
<name>A0A7U2EP28_PHANO</name>
<dbReference type="AlphaFoldDB" id="A0A7U2EP28"/>
<dbReference type="OMA" id="DIHACHP"/>
<dbReference type="VEuPathDB" id="FungiDB:JI435_098070"/>
<dbReference type="PANTHER" id="PTHR35559:SF1">
    <property type="entry name" value="CHITIN-BINDING TYPE-4 DOMAIN-CONTAINING PROTEIN"/>
    <property type="match status" value="1"/>
</dbReference>
<evidence type="ECO:0008006" key="4">
    <source>
        <dbReference type="Google" id="ProtNLM"/>
    </source>
</evidence>
<feature type="signal peptide" evidence="1">
    <location>
        <begin position="1"/>
        <end position="18"/>
    </location>
</feature>
<feature type="chain" id="PRO_5030555155" description="Chitin-binding type-4 domain-containing protein" evidence="1">
    <location>
        <begin position="19"/>
        <end position="248"/>
    </location>
</feature>
<sequence>MKPFIIATTLILLPFAAAHSWVHCIDHDNKDILEWMKANATKYGKEMIIDPLMPWYAHLCHGWPRFKQNPGDWVDETITYLWDLEGAAGKKDIHACHPDQRNPTYHLIAPDAKLPHHSNSAPMATATAGASIKLMFGGNGHSRGSSAGGKGDPGKVAIYWAGEKEKELVNVSELTPDTLVQENGFSDESFAFPADLNVWTPPQGLFDKGNWQTLRLPECMEKGRHMMVWVWSFGGKARFSTCFDVMIK</sequence>
<evidence type="ECO:0000313" key="2">
    <source>
        <dbReference type="EMBL" id="QRC90400.1"/>
    </source>
</evidence>
<dbReference type="Proteomes" id="UP000663193">
    <property type="component" value="Chromosome 1"/>
</dbReference>
<evidence type="ECO:0000313" key="3">
    <source>
        <dbReference type="Proteomes" id="UP000663193"/>
    </source>
</evidence>
<protein>
    <recommendedName>
        <fullName evidence="4">Chitin-binding type-4 domain-containing protein</fullName>
    </recommendedName>
</protein>
<gene>
    <name evidence="2" type="ORF">JI435_098070</name>
</gene>
<dbReference type="PANTHER" id="PTHR35559">
    <property type="entry name" value="CHITIN-BINDING TYPE-4 DOMAIN-CONTAINING PROTEIN"/>
    <property type="match status" value="1"/>
</dbReference>
<dbReference type="EMBL" id="CP069023">
    <property type="protein sequence ID" value="QRC90400.1"/>
    <property type="molecule type" value="Genomic_DNA"/>
</dbReference>
<keyword evidence="1" id="KW-0732">Signal</keyword>
<proteinExistence type="predicted"/>
<dbReference type="OrthoDB" id="5276978at2759"/>
<accession>A0A7U2EP28</accession>
<organism evidence="2 3">
    <name type="scientific">Phaeosphaeria nodorum (strain SN15 / ATCC MYA-4574 / FGSC 10173)</name>
    <name type="common">Glume blotch fungus</name>
    <name type="synonym">Parastagonospora nodorum</name>
    <dbReference type="NCBI Taxonomy" id="321614"/>
    <lineage>
        <taxon>Eukaryota</taxon>
        <taxon>Fungi</taxon>
        <taxon>Dikarya</taxon>
        <taxon>Ascomycota</taxon>
        <taxon>Pezizomycotina</taxon>
        <taxon>Dothideomycetes</taxon>
        <taxon>Pleosporomycetidae</taxon>
        <taxon>Pleosporales</taxon>
        <taxon>Pleosporineae</taxon>
        <taxon>Phaeosphaeriaceae</taxon>
        <taxon>Parastagonospora</taxon>
    </lineage>
</organism>
<evidence type="ECO:0000256" key="1">
    <source>
        <dbReference type="SAM" id="SignalP"/>
    </source>
</evidence>
<keyword evidence="3" id="KW-1185">Reference proteome</keyword>